<dbReference type="Pfam" id="PF01695">
    <property type="entry name" value="IstB_IS21"/>
    <property type="match status" value="1"/>
</dbReference>
<evidence type="ECO:0000256" key="1">
    <source>
        <dbReference type="SAM" id="Coils"/>
    </source>
</evidence>
<dbReference type="Proteomes" id="UP000824089">
    <property type="component" value="Unassembled WGS sequence"/>
</dbReference>
<sequence length="347" mass="39147">MILQEINRTIQQEYENRRQRADRLRLARTEEIYARLPAVQELDKTINTLGILIGYCAMKRRPPVRMTKELPEEYLSLGAEELNREINRLKEQKRKLLQEAGYPSDYMEEVYQCRQCKDTGTIGSGESQKSCSCRKILLAEKLKKAAGVPPGDVFAKFDASLYPSEADPARYGISVAPKTQMEAIYKRCRSFAEHFTDRNVGNMVFVGNSGTGKTFLGNCIMNVLTDRGISCLYMPATSLFKPFAPGFYGQEKAAELADFILSCAFLLVDDLGSEKQTGARYGELLEILNARELRGRTSLCRTVITTNLTPANLFSYYGERVASRILGGYDILKFAGDDIRLKRKNTD</sequence>
<keyword evidence="3" id="KW-0067">ATP-binding</keyword>
<keyword evidence="3" id="KW-0547">Nucleotide-binding</keyword>
<dbReference type="SUPFAM" id="SSF52540">
    <property type="entry name" value="P-loop containing nucleoside triphosphate hydrolases"/>
    <property type="match status" value="1"/>
</dbReference>
<protein>
    <submittedName>
        <fullName evidence="3">ATP-binding protein</fullName>
    </submittedName>
</protein>
<dbReference type="AlphaFoldDB" id="A0A9D1L8D7"/>
<dbReference type="InterPro" id="IPR002611">
    <property type="entry name" value="IstB_ATP-bd"/>
</dbReference>
<comment type="caution">
    <text evidence="3">The sequence shown here is derived from an EMBL/GenBank/DDBJ whole genome shotgun (WGS) entry which is preliminary data.</text>
</comment>
<evidence type="ECO:0000313" key="3">
    <source>
        <dbReference type="EMBL" id="HIU28809.1"/>
    </source>
</evidence>
<keyword evidence="1" id="KW-0175">Coiled coil</keyword>
<evidence type="ECO:0000259" key="2">
    <source>
        <dbReference type="Pfam" id="PF01695"/>
    </source>
</evidence>
<reference evidence="3" key="1">
    <citation type="submission" date="2020-10" db="EMBL/GenBank/DDBJ databases">
        <authorList>
            <person name="Gilroy R."/>
        </authorList>
    </citation>
    <scope>NUCLEOTIDE SEQUENCE</scope>
    <source>
        <strain evidence="3">CHK195-4489</strain>
    </source>
</reference>
<dbReference type="CDD" id="cd00009">
    <property type="entry name" value="AAA"/>
    <property type="match status" value="1"/>
</dbReference>
<dbReference type="NCBIfam" id="NF005304">
    <property type="entry name" value="PRK06835.1"/>
    <property type="match status" value="1"/>
</dbReference>
<dbReference type="Gene3D" id="3.40.50.300">
    <property type="entry name" value="P-loop containing nucleotide triphosphate hydrolases"/>
    <property type="match status" value="1"/>
</dbReference>
<gene>
    <name evidence="3" type="ORF">IAD50_00770</name>
</gene>
<feature type="domain" description="IstB-like ATP-binding" evidence="2">
    <location>
        <begin position="195"/>
        <end position="345"/>
    </location>
</feature>
<feature type="coiled-coil region" evidence="1">
    <location>
        <begin position="72"/>
        <end position="99"/>
    </location>
</feature>
<dbReference type="EMBL" id="DVMM01000014">
    <property type="protein sequence ID" value="HIU28809.1"/>
    <property type="molecule type" value="Genomic_DNA"/>
</dbReference>
<dbReference type="PANTHER" id="PTHR30050:SF4">
    <property type="entry name" value="ATP-BINDING PROTEIN RV3427C IN INSERTION SEQUENCE-RELATED"/>
    <property type="match status" value="1"/>
</dbReference>
<evidence type="ECO:0000313" key="4">
    <source>
        <dbReference type="Proteomes" id="UP000824089"/>
    </source>
</evidence>
<dbReference type="PANTHER" id="PTHR30050">
    <property type="entry name" value="CHROMOSOMAL REPLICATION INITIATOR PROTEIN DNAA"/>
    <property type="match status" value="1"/>
</dbReference>
<organism evidence="3 4">
    <name type="scientific">Candidatus Egerieisoma faecipullorum</name>
    <dbReference type="NCBI Taxonomy" id="2840963"/>
    <lineage>
        <taxon>Bacteria</taxon>
        <taxon>Bacillati</taxon>
        <taxon>Bacillota</taxon>
        <taxon>Clostridia</taxon>
        <taxon>Eubacteriales</taxon>
        <taxon>Clostridiaceae</taxon>
        <taxon>Clostridiaceae incertae sedis</taxon>
        <taxon>Candidatus Egerieisoma</taxon>
    </lineage>
</organism>
<dbReference type="GO" id="GO:0006260">
    <property type="term" value="P:DNA replication"/>
    <property type="evidence" value="ECO:0007669"/>
    <property type="project" value="TreeGrafter"/>
</dbReference>
<proteinExistence type="predicted"/>
<dbReference type="GO" id="GO:0005524">
    <property type="term" value="F:ATP binding"/>
    <property type="evidence" value="ECO:0007669"/>
    <property type="project" value="UniProtKB-KW"/>
</dbReference>
<reference evidence="3" key="2">
    <citation type="journal article" date="2021" name="PeerJ">
        <title>Extensive microbial diversity within the chicken gut microbiome revealed by metagenomics and culture.</title>
        <authorList>
            <person name="Gilroy R."/>
            <person name="Ravi A."/>
            <person name="Getino M."/>
            <person name="Pursley I."/>
            <person name="Horton D.L."/>
            <person name="Alikhan N.F."/>
            <person name="Baker D."/>
            <person name="Gharbi K."/>
            <person name="Hall N."/>
            <person name="Watson M."/>
            <person name="Adriaenssens E.M."/>
            <person name="Foster-Nyarko E."/>
            <person name="Jarju S."/>
            <person name="Secka A."/>
            <person name="Antonio M."/>
            <person name="Oren A."/>
            <person name="Chaudhuri R.R."/>
            <person name="La Ragione R."/>
            <person name="Hildebrand F."/>
            <person name="Pallen M.J."/>
        </authorList>
    </citation>
    <scope>NUCLEOTIDE SEQUENCE</scope>
    <source>
        <strain evidence="3">CHK195-4489</strain>
    </source>
</reference>
<dbReference type="InterPro" id="IPR027417">
    <property type="entry name" value="P-loop_NTPase"/>
</dbReference>
<accession>A0A9D1L8D7</accession>
<name>A0A9D1L8D7_9CLOT</name>